<comment type="caution">
    <text evidence="2">The sequence shown here is derived from an EMBL/GenBank/DDBJ whole genome shotgun (WGS) entry which is preliminary data.</text>
</comment>
<feature type="compositionally biased region" description="Polar residues" evidence="1">
    <location>
        <begin position="182"/>
        <end position="198"/>
    </location>
</feature>
<dbReference type="EMBL" id="MCGN01000002">
    <property type="protein sequence ID" value="ORZ00389.1"/>
    <property type="molecule type" value="Genomic_DNA"/>
</dbReference>
<protein>
    <submittedName>
        <fullName evidence="2">Uncharacterized protein</fullName>
    </submittedName>
</protein>
<accession>A0A1X2HM28</accession>
<feature type="compositionally biased region" description="Polar residues" evidence="1">
    <location>
        <begin position="26"/>
        <end position="54"/>
    </location>
</feature>
<feature type="compositionally biased region" description="Polar residues" evidence="1">
    <location>
        <begin position="114"/>
        <end position="123"/>
    </location>
</feature>
<dbReference type="AlphaFoldDB" id="A0A1X2HM28"/>
<feature type="region of interest" description="Disordered" evidence="1">
    <location>
        <begin position="1"/>
        <end position="150"/>
    </location>
</feature>
<evidence type="ECO:0000256" key="1">
    <source>
        <dbReference type="SAM" id="MobiDB-lite"/>
    </source>
</evidence>
<dbReference type="Proteomes" id="UP000242180">
    <property type="component" value="Unassembled WGS sequence"/>
</dbReference>
<feature type="compositionally biased region" description="Polar residues" evidence="1">
    <location>
        <begin position="94"/>
        <end position="105"/>
    </location>
</feature>
<keyword evidence="3" id="KW-1185">Reference proteome</keyword>
<organism evidence="2 3">
    <name type="scientific">Syncephalastrum racemosum</name>
    <name type="common">Filamentous fungus</name>
    <dbReference type="NCBI Taxonomy" id="13706"/>
    <lineage>
        <taxon>Eukaryota</taxon>
        <taxon>Fungi</taxon>
        <taxon>Fungi incertae sedis</taxon>
        <taxon>Mucoromycota</taxon>
        <taxon>Mucoromycotina</taxon>
        <taxon>Mucoromycetes</taxon>
        <taxon>Mucorales</taxon>
        <taxon>Syncephalastraceae</taxon>
        <taxon>Syncephalastrum</taxon>
    </lineage>
</organism>
<proteinExistence type="predicted"/>
<feature type="region of interest" description="Disordered" evidence="1">
    <location>
        <begin position="181"/>
        <end position="200"/>
    </location>
</feature>
<name>A0A1X2HM28_SYNRA</name>
<evidence type="ECO:0000313" key="2">
    <source>
        <dbReference type="EMBL" id="ORZ00389.1"/>
    </source>
</evidence>
<dbReference type="InParanoid" id="A0A1X2HM28"/>
<sequence length="324" mass="35707">MFDTPPEGLRIPLSDHDNNLPRKRLSIQSNSSYQSIKSKTGTHHITTASVQTPSARHEKISSPRISSPTPHHTVHKDTETSKTDTHSTLPLGLPQSTFKQSQVEPQENEPGGLQYNQRESTPPKTVDEVASQQDSPLPGRQSSPISAYPNVSFDDDFGAYDIDDVLDAAEVDPVIDKVGNESLLQQQDRSNDVHSPSIESLDPKAQQAQEREVAIQKVRAGFSKALSNDNPESLNPNYFSRQLGDIDELIRTISRNTSGGTANFDPAVVQSTEELESNIMEQMNALVSHIYYTANCSVIVNCHLSRGKTGSVTVNWNYISAQWS</sequence>
<gene>
    <name evidence="2" type="ORF">BCR43DRAFT_139636</name>
</gene>
<feature type="compositionally biased region" description="Basic and acidic residues" evidence="1">
    <location>
        <begin position="75"/>
        <end position="85"/>
    </location>
</feature>
<feature type="compositionally biased region" description="Polar residues" evidence="1">
    <location>
        <begin position="130"/>
        <end position="145"/>
    </location>
</feature>
<reference evidence="2 3" key="1">
    <citation type="submission" date="2016-07" db="EMBL/GenBank/DDBJ databases">
        <title>Pervasive Adenine N6-methylation of Active Genes in Fungi.</title>
        <authorList>
            <consortium name="DOE Joint Genome Institute"/>
            <person name="Mondo S.J."/>
            <person name="Dannebaum R.O."/>
            <person name="Kuo R.C."/>
            <person name="Labutti K."/>
            <person name="Haridas S."/>
            <person name="Kuo A."/>
            <person name="Salamov A."/>
            <person name="Ahrendt S.R."/>
            <person name="Lipzen A."/>
            <person name="Sullivan W."/>
            <person name="Andreopoulos W.B."/>
            <person name="Clum A."/>
            <person name="Lindquist E."/>
            <person name="Daum C."/>
            <person name="Ramamoorthy G.K."/>
            <person name="Gryganskyi A."/>
            <person name="Culley D."/>
            <person name="Magnuson J.K."/>
            <person name="James T.Y."/>
            <person name="O'Malley M.A."/>
            <person name="Stajich J.E."/>
            <person name="Spatafora J.W."/>
            <person name="Visel A."/>
            <person name="Grigoriev I.V."/>
        </authorList>
    </citation>
    <scope>NUCLEOTIDE SEQUENCE [LARGE SCALE GENOMIC DNA]</scope>
    <source>
        <strain evidence="2 3">NRRL 2496</strain>
    </source>
</reference>
<evidence type="ECO:0000313" key="3">
    <source>
        <dbReference type="Proteomes" id="UP000242180"/>
    </source>
</evidence>